<organism evidence="2 3">
    <name type="scientific">Microtetraspora malaysiensis</name>
    <dbReference type="NCBI Taxonomy" id="161358"/>
    <lineage>
        <taxon>Bacteria</taxon>
        <taxon>Bacillati</taxon>
        <taxon>Actinomycetota</taxon>
        <taxon>Actinomycetes</taxon>
        <taxon>Streptosporangiales</taxon>
        <taxon>Streptosporangiaceae</taxon>
        <taxon>Microtetraspora</taxon>
    </lineage>
</organism>
<feature type="domain" description="HTH cro/C1-type" evidence="1">
    <location>
        <begin position="44"/>
        <end position="79"/>
    </location>
</feature>
<dbReference type="RefSeq" id="WP_387408929.1">
    <property type="nucleotide sequence ID" value="NZ_JBIASD010000002.1"/>
</dbReference>
<dbReference type="InterPro" id="IPR001387">
    <property type="entry name" value="Cro/C1-type_HTH"/>
</dbReference>
<evidence type="ECO:0000313" key="3">
    <source>
        <dbReference type="Proteomes" id="UP001602013"/>
    </source>
</evidence>
<evidence type="ECO:0000259" key="1">
    <source>
        <dbReference type="PROSITE" id="PS50943"/>
    </source>
</evidence>
<dbReference type="Gene3D" id="1.10.260.40">
    <property type="entry name" value="lambda repressor-like DNA-binding domains"/>
    <property type="match status" value="1"/>
</dbReference>
<dbReference type="Pfam" id="PF01381">
    <property type="entry name" value="HTH_3"/>
    <property type="match status" value="1"/>
</dbReference>
<proteinExistence type="predicted"/>
<dbReference type="EMBL" id="JBIASD010000002">
    <property type="protein sequence ID" value="MFF3664902.1"/>
    <property type="molecule type" value="Genomic_DNA"/>
</dbReference>
<evidence type="ECO:0000313" key="2">
    <source>
        <dbReference type="EMBL" id="MFF3664902.1"/>
    </source>
</evidence>
<dbReference type="InterPro" id="IPR010982">
    <property type="entry name" value="Lambda_DNA-bd_dom_sf"/>
</dbReference>
<sequence length="111" mass="12405">MARPTYGQKLVRLRETKLKEGGRPYSLQEISAGIRAASRGKVTLSAASLSKIERDVTEEPSLRHLTAIAKFFGVPVTYFVDDVAGEQMYESMAALIAFRNSKVRDRPWGCR</sequence>
<reference evidence="2 3" key="1">
    <citation type="submission" date="2024-10" db="EMBL/GenBank/DDBJ databases">
        <title>The Natural Products Discovery Center: Release of the First 8490 Sequenced Strains for Exploring Actinobacteria Biosynthetic Diversity.</title>
        <authorList>
            <person name="Kalkreuter E."/>
            <person name="Kautsar S.A."/>
            <person name="Yang D."/>
            <person name="Bader C.D."/>
            <person name="Teijaro C.N."/>
            <person name="Fluegel L."/>
            <person name="Davis C.M."/>
            <person name="Simpson J.R."/>
            <person name="Lauterbach L."/>
            <person name="Steele A.D."/>
            <person name="Gui C."/>
            <person name="Meng S."/>
            <person name="Li G."/>
            <person name="Viehrig K."/>
            <person name="Ye F."/>
            <person name="Su P."/>
            <person name="Kiefer A.F."/>
            <person name="Nichols A."/>
            <person name="Cepeda A.J."/>
            <person name="Yan W."/>
            <person name="Fan B."/>
            <person name="Jiang Y."/>
            <person name="Adhikari A."/>
            <person name="Zheng C.-J."/>
            <person name="Schuster L."/>
            <person name="Cowan T.M."/>
            <person name="Smanski M.J."/>
            <person name="Chevrette M.G."/>
            <person name="De Carvalho L.P.S."/>
            <person name="Shen B."/>
        </authorList>
    </citation>
    <scope>NUCLEOTIDE SEQUENCE [LARGE SCALE GENOMIC DNA]</scope>
    <source>
        <strain evidence="2 3">NPDC002173</strain>
    </source>
</reference>
<comment type="caution">
    <text evidence="2">The sequence shown here is derived from an EMBL/GenBank/DDBJ whole genome shotgun (WGS) entry which is preliminary data.</text>
</comment>
<gene>
    <name evidence="2" type="ORF">ACFYXI_04840</name>
</gene>
<dbReference type="PROSITE" id="PS50943">
    <property type="entry name" value="HTH_CROC1"/>
    <property type="match status" value="1"/>
</dbReference>
<dbReference type="Proteomes" id="UP001602013">
    <property type="component" value="Unassembled WGS sequence"/>
</dbReference>
<keyword evidence="3" id="KW-1185">Reference proteome</keyword>
<dbReference type="SUPFAM" id="SSF47413">
    <property type="entry name" value="lambda repressor-like DNA-binding domains"/>
    <property type="match status" value="1"/>
</dbReference>
<accession>A0ABW6SIV7</accession>
<dbReference type="CDD" id="cd00093">
    <property type="entry name" value="HTH_XRE"/>
    <property type="match status" value="1"/>
</dbReference>
<protein>
    <submittedName>
        <fullName evidence="2">Helix-turn-helix domain-containing protein</fullName>
    </submittedName>
</protein>
<name>A0ABW6SIV7_9ACTN</name>